<comment type="similarity">
    <text evidence="11">Belongs to the ABC transporter superfamily. Siderophore-Fe(3+) uptake transporter (SIUT) (TC 3.A.1.21) family.</text>
</comment>
<dbReference type="PROSITE" id="PS50893">
    <property type="entry name" value="ABC_TRANSPORTER_2"/>
    <property type="match status" value="1"/>
</dbReference>
<feature type="region of interest" description="Disordered" evidence="13">
    <location>
        <begin position="1"/>
        <end position="21"/>
    </location>
</feature>
<protein>
    <submittedName>
        <fullName evidence="17">ABC transporter ATP-binding protein/permease</fullName>
    </submittedName>
</protein>
<dbReference type="InterPro" id="IPR003593">
    <property type="entry name" value="AAA+_ATPase"/>
</dbReference>
<dbReference type="SUPFAM" id="SSF90123">
    <property type="entry name" value="ABC transporter transmembrane region"/>
    <property type="match status" value="1"/>
</dbReference>
<feature type="transmembrane region" description="Helical" evidence="14">
    <location>
        <begin position="87"/>
        <end position="108"/>
    </location>
</feature>
<dbReference type="PROSITE" id="PS00211">
    <property type="entry name" value="ABC_TRANSPORTER_1"/>
    <property type="match status" value="1"/>
</dbReference>
<evidence type="ECO:0000313" key="18">
    <source>
        <dbReference type="Proteomes" id="UP001146469"/>
    </source>
</evidence>
<evidence type="ECO:0000256" key="4">
    <source>
        <dbReference type="ARBA" id="ARBA00022519"/>
    </source>
</evidence>
<evidence type="ECO:0000259" key="16">
    <source>
        <dbReference type="PROSITE" id="PS50929"/>
    </source>
</evidence>
<keyword evidence="4" id="KW-0997">Cell inner membrane</keyword>
<dbReference type="InterPro" id="IPR003439">
    <property type="entry name" value="ABC_transporter-like_ATP-bd"/>
</dbReference>
<dbReference type="Proteomes" id="UP001146469">
    <property type="component" value="Unassembled WGS sequence"/>
</dbReference>
<dbReference type="GO" id="GO:0005524">
    <property type="term" value="F:ATP binding"/>
    <property type="evidence" value="ECO:0007669"/>
    <property type="project" value="UniProtKB-KW"/>
</dbReference>
<evidence type="ECO:0000256" key="7">
    <source>
        <dbReference type="ARBA" id="ARBA00022840"/>
    </source>
</evidence>
<evidence type="ECO:0000256" key="2">
    <source>
        <dbReference type="ARBA" id="ARBA00022448"/>
    </source>
</evidence>
<dbReference type="GO" id="GO:0005886">
    <property type="term" value="C:plasma membrane"/>
    <property type="evidence" value="ECO:0007669"/>
    <property type="project" value="UniProtKB-SubCell"/>
</dbReference>
<keyword evidence="3" id="KW-1003">Cell membrane</keyword>
<dbReference type="InterPro" id="IPR017871">
    <property type="entry name" value="ABC_transporter-like_CS"/>
</dbReference>
<dbReference type="SUPFAM" id="SSF52540">
    <property type="entry name" value="P-loop containing nucleoside triphosphate hydrolases"/>
    <property type="match status" value="1"/>
</dbReference>
<evidence type="ECO:0000313" key="17">
    <source>
        <dbReference type="EMBL" id="MCZ9288980.1"/>
    </source>
</evidence>
<dbReference type="FunFam" id="3.40.50.300:FF:000299">
    <property type="entry name" value="ABC transporter ATP-binding protein/permease"/>
    <property type="match status" value="1"/>
</dbReference>
<feature type="transmembrane region" description="Helical" evidence="14">
    <location>
        <begin position="162"/>
        <end position="182"/>
    </location>
</feature>
<evidence type="ECO:0000256" key="11">
    <source>
        <dbReference type="ARBA" id="ARBA00023455"/>
    </source>
</evidence>
<evidence type="ECO:0000256" key="9">
    <source>
        <dbReference type="ARBA" id="ARBA00022989"/>
    </source>
</evidence>
<name>A0A9X3REU9_9CORY</name>
<comment type="similarity">
    <text evidence="12">Belongs to the ABC transporter superfamily. Lipid exporter (TC 3.A.1.106) family.</text>
</comment>
<accession>A0A9X3REU9</accession>
<reference evidence="17" key="1">
    <citation type="submission" date="2022-02" db="EMBL/GenBank/DDBJ databases">
        <title>Corynebacterium sp. from urogenital microbiome.</title>
        <authorList>
            <person name="Cappelli E.A."/>
            <person name="Ribeiro T.G."/>
            <person name="Peixe L."/>
        </authorList>
    </citation>
    <scope>NUCLEOTIDE SEQUENCE</scope>
    <source>
        <strain evidence="17">C8Ua_174</strain>
    </source>
</reference>
<dbReference type="PANTHER" id="PTHR24221">
    <property type="entry name" value="ATP-BINDING CASSETTE SUB-FAMILY B"/>
    <property type="match status" value="1"/>
</dbReference>
<evidence type="ECO:0000256" key="1">
    <source>
        <dbReference type="ARBA" id="ARBA00004429"/>
    </source>
</evidence>
<keyword evidence="8" id="KW-1278">Translocase</keyword>
<feature type="compositionally biased region" description="Polar residues" evidence="13">
    <location>
        <begin position="1"/>
        <end position="18"/>
    </location>
</feature>
<keyword evidence="10 14" id="KW-0472">Membrane</keyword>
<dbReference type="InterPro" id="IPR036640">
    <property type="entry name" value="ABC1_TM_sf"/>
</dbReference>
<dbReference type="Gene3D" id="3.40.50.300">
    <property type="entry name" value="P-loop containing nucleotide triphosphate hydrolases"/>
    <property type="match status" value="1"/>
</dbReference>
<evidence type="ECO:0000256" key="3">
    <source>
        <dbReference type="ARBA" id="ARBA00022475"/>
    </source>
</evidence>
<keyword evidence="7 17" id="KW-0067">ATP-binding</keyword>
<evidence type="ECO:0000256" key="14">
    <source>
        <dbReference type="SAM" id="Phobius"/>
    </source>
</evidence>
<dbReference type="PROSITE" id="PS50929">
    <property type="entry name" value="ABC_TM1F"/>
    <property type="match status" value="1"/>
</dbReference>
<comment type="subcellular location">
    <subcellularLocation>
        <location evidence="1">Cell inner membrane</location>
        <topology evidence="1">Multi-pass membrane protein</topology>
    </subcellularLocation>
</comment>
<evidence type="ECO:0000256" key="12">
    <source>
        <dbReference type="ARBA" id="ARBA00061644"/>
    </source>
</evidence>
<dbReference type="EMBL" id="JAKMUT010000002">
    <property type="protein sequence ID" value="MCZ9288980.1"/>
    <property type="molecule type" value="Genomic_DNA"/>
</dbReference>
<sequence>MNSEESTTHPEPSTSGNTGVEKRKAGQKALQELLQPVQWRIRLAQLLALGSCVLAVAPYIALVRLGDVLLTAYQESATVDSERVKNIIFWLVTAFLWQAGLYFLALLVTHLADLRLVHVTRLRIVDTISRVPLSWFGRNSSGRIRKAVEDDTRTLHTLVAHAPVDMIMAIGVPLGLLIFSFIVDWRLGLLSIATIPIYFALQMLSMKDMGAKTAEMDTYLGEVSSSVVEFAEGISVVKAFGTTGKAHSRYITAAENFADFYYAWVGPLLRIGALSESVVGIPLILLVNIGGGVLFTDASAAEILATTLVALILPATIQQVGMMTWSYQLAGNVALHLKGVLDVPPIAEGNLDKHDWGSGDAVDVAFDNVTFSYNDAPLIQNFSATLRPGTVTALVGPSGSGKSTLAMMLARFQDPEEGRITFGGVDIREFSFPHLYRTVSFVIQDTQLLRMSIRDNIRLAKSDADDDAVWQAARQAHIAEFIEQLPNGLDTVMGEGINVSGGQAQRIAIARAILTNAPILILDEATTAVDPDAEAEIQAALNELVKGKTVLVIAHKPEAIAGADQIIELAPGHAQKLQQAGQSQQEGNTN</sequence>
<dbReference type="InterPro" id="IPR039421">
    <property type="entry name" value="Type_1_exporter"/>
</dbReference>
<dbReference type="Pfam" id="PF00005">
    <property type="entry name" value="ABC_tran"/>
    <property type="match status" value="1"/>
</dbReference>
<feature type="transmembrane region" description="Helical" evidence="14">
    <location>
        <begin position="43"/>
        <end position="62"/>
    </location>
</feature>
<dbReference type="Gene3D" id="1.20.1560.10">
    <property type="entry name" value="ABC transporter type 1, transmembrane domain"/>
    <property type="match status" value="1"/>
</dbReference>
<dbReference type="GO" id="GO:0016887">
    <property type="term" value="F:ATP hydrolysis activity"/>
    <property type="evidence" value="ECO:0007669"/>
    <property type="project" value="InterPro"/>
</dbReference>
<dbReference type="Pfam" id="PF00664">
    <property type="entry name" value="ABC_membrane"/>
    <property type="match status" value="1"/>
</dbReference>
<keyword evidence="6" id="KW-0547">Nucleotide-binding</keyword>
<dbReference type="InterPro" id="IPR027417">
    <property type="entry name" value="P-loop_NTPase"/>
</dbReference>
<keyword evidence="18" id="KW-1185">Reference proteome</keyword>
<evidence type="ECO:0000256" key="13">
    <source>
        <dbReference type="SAM" id="MobiDB-lite"/>
    </source>
</evidence>
<evidence type="ECO:0000256" key="8">
    <source>
        <dbReference type="ARBA" id="ARBA00022967"/>
    </source>
</evidence>
<dbReference type="GO" id="GO:0140359">
    <property type="term" value="F:ABC-type transporter activity"/>
    <property type="evidence" value="ECO:0007669"/>
    <property type="project" value="InterPro"/>
</dbReference>
<keyword evidence="9 14" id="KW-1133">Transmembrane helix</keyword>
<keyword evidence="5 14" id="KW-0812">Transmembrane</keyword>
<gene>
    <name evidence="17" type="ORF">L8V00_01965</name>
</gene>
<organism evidence="17 18">
    <name type="scientific">Corynebacterium evansiae</name>
    <dbReference type="NCBI Taxonomy" id="2913499"/>
    <lineage>
        <taxon>Bacteria</taxon>
        <taxon>Bacillati</taxon>
        <taxon>Actinomycetota</taxon>
        <taxon>Actinomycetes</taxon>
        <taxon>Mycobacteriales</taxon>
        <taxon>Corynebacteriaceae</taxon>
        <taxon>Corynebacterium</taxon>
    </lineage>
</organism>
<evidence type="ECO:0000256" key="6">
    <source>
        <dbReference type="ARBA" id="ARBA00022741"/>
    </source>
</evidence>
<evidence type="ECO:0000256" key="10">
    <source>
        <dbReference type="ARBA" id="ARBA00023136"/>
    </source>
</evidence>
<dbReference type="PANTHER" id="PTHR24221:SF654">
    <property type="entry name" value="ATP-BINDING CASSETTE SUB-FAMILY B MEMBER 6"/>
    <property type="match status" value="1"/>
</dbReference>
<feature type="transmembrane region" description="Helical" evidence="14">
    <location>
        <begin position="188"/>
        <end position="206"/>
    </location>
</feature>
<dbReference type="AlphaFoldDB" id="A0A9X3REU9"/>
<evidence type="ECO:0000256" key="5">
    <source>
        <dbReference type="ARBA" id="ARBA00022692"/>
    </source>
</evidence>
<keyword evidence="2" id="KW-0813">Transport</keyword>
<comment type="caution">
    <text evidence="17">The sequence shown here is derived from an EMBL/GenBank/DDBJ whole genome shotgun (WGS) entry which is preliminary data.</text>
</comment>
<feature type="domain" description="ABC transmembrane type-1" evidence="16">
    <location>
        <begin position="46"/>
        <end position="287"/>
    </location>
</feature>
<dbReference type="RefSeq" id="WP_049050031.1">
    <property type="nucleotide sequence ID" value="NZ_JAKMUT010000002.1"/>
</dbReference>
<proteinExistence type="inferred from homology"/>
<feature type="domain" description="ABC transporter" evidence="15">
    <location>
        <begin position="364"/>
        <end position="590"/>
    </location>
</feature>
<dbReference type="SMART" id="SM00382">
    <property type="entry name" value="AAA"/>
    <property type="match status" value="1"/>
</dbReference>
<dbReference type="InterPro" id="IPR011527">
    <property type="entry name" value="ABC1_TM_dom"/>
</dbReference>
<evidence type="ECO:0000259" key="15">
    <source>
        <dbReference type="PROSITE" id="PS50893"/>
    </source>
</evidence>